<sequence length="254" mass="26606">MTGTASTTGARVHARSQAAAAQIMGPDLPAGIEATDVRFAQRIPDGGYANVVLARGTRIRLSDPRGAACAHILLLRAESPWERLNVADTVKVPWQAYLQIGHPLLSDQGRILATLVADSSGHHDALCGPGPDARRALRLAGAKHGLAPRDIGPTVSLFRGVRVEPDGALTPTGGGGAGAAVELLTHLPVTLLIANAPHPLDDAPATDLDVVAWQARGDLAVSHNDDPEYQRAVENTESAWNAALGGRTRREQAK</sequence>
<reference evidence="2 3" key="1">
    <citation type="submission" date="2021-06" db="EMBL/GenBank/DDBJ databases">
        <title>Actinomycetes sequencing.</title>
        <authorList>
            <person name="Shan Q."/>
        </authorList>
    </citation>
    <scope>NUCLEOTIDE SEQUENCE [LARGE SCALE GENOMIC DNA]</scope>
    <source>
        <strain evidence="2 3">NEAU-G5</strain>
    </source>
</reference>
<evidence type="ECO:0000313" key="2">
    <source>
        <dbReference type="EMBL" id="MBU3067914.1"/>
    </source>
</evidence>
<keyword evidence="3" id="KW-1185">Reference proteome</keyword>
<feature type="domain" description="DUF1989" evidence="1">
    <location>
        <begin position="42"/>
        <end position="186"/>
    </location>
</feature>
<accession>A0ABS6BC98</accession>
<comment type="caution">
    <text evidence="2">The sequence shown here is derived from an EMBL/GenBank/DDBJ whole genome shotgun (WGS) entry which is preliminary data.</text>
</comment>
<organism evidence="2 3">
    <name type="scientific">Nocardia albiluteola</name>
    <dbReference type="NCBI Taxonomy" id="2842303"/>
    <lineage>
        <taxon>Bacteria</taxon>
        <taxon>Bacillati</taxon>
        <taxon>Actinomycetota</taxon>
        <taxon>Actinomycetes</taxon>
        <taxon>Mycobacteriales</taxon>
        <taxon>Nocardiaceae</taxon>
        <taxon>Nocardia</taxon>
    </lineage>
</organism>
<dbReference type="Pfam" id="PF09347">
    <property type="entry name" value="DUF1989"/>
    <property type="match status" value="1"/>
</dbReference>
<name>A0ABS6BC98_9NOCA</name>
<evidence type="ECO:0000313" key="3">
    <source>
        <dbReference type="Proteomes" id="UP000733379"/>
    </source>
</evidence>
<dbReference type="RefSeq" id="WP_215923998.1">
    <property type="nucleotide sequence ID" value="NZ_JAHKNI010000027.1"/>
</dbReference>
<proteinExistence type="predicted"/>
<evidence type="ECO:0000259" key="1">
    <source>
        <dbReference type="Pfam" id="PF09347"/>
    </source>
</evidence>
<dbReference type="Proteomes" id="UP000733379">
    <property type="component" value="Unassembled WGS sequence"/>
</dbReference>
<protein>
    <submittedName>
        <fullName evidence="2">DUF1989 domain-containing protein</fullName>
    </submittedName>
</protein>
<dbReference type="InterPro" id="IPR018959">
    <property type="entry name" value="DUF1989"/>
</dbReference>
<gene>
    <name evidence="2" type="ORF">KO481_41180</name>
</gene>
<dbReference type="EMBL" id="JAHKNI010000027">
    <property type="protein sequence ID" value="MBU3067914.1"/>
    <property type="molecule type" value="Genomic_DNA"/>
</dbReference>